<dbReference type="PRINTS" id="PR00320">
    <property type="entry name" value="GPROTEINBRPT"/>
</dbReference>
<dbReference type="PANTHER" id="PTHR22847">
    <property type="entry name" value="WD40 REPEAT PROTEIN"/>
    <property type="match status" value="1"/>
</dbReference>
<dbReference type="SUPFAM" id="SSF52540">
    <property type="entry name" value="P-loop containing nucleoside triphosphate hydrolases"/>
    <property type="match status" value="1"/>
</dbReference>
<dbReference type="Pfam" id="PF24883">
    <property type="entry name" value="NPHP3_N"/>
    <property type="match status" value="1"/>
</dbReference>
<feature type="repeat" description="WD" evidence="3">
    <location>
        <begin position="644"/>
        <end position="685"/>
    </location>
</feature>
<dbReference type="InterPro" id="IPR015943">
    <property type="entry name" value="WD40/YVTN_repeat-like_dom_sf"/>
</dbReference>
<feature type="repeat" description="WD" evidence="3">
    <location>
        <begin position="1120"/>
        <end position="1152"/>
    </location>
</feature>
<protein>
    <submittedName>
        <fullName evidence="5">WD40 repeat protein</fullName>
    </submittedName>
</protein>
<feature type="domain" description="AAA+ ATPase" evidence="4">
    <location>
        <begin position="132"/>
        <end position="301"/>
    </location>
</feature>
<evidence type="ECO:0000259" key="4">
    <source>
        <dbReference type="SMART" id="SM00382"/>
    </source>
</evidence>
<dbReference type="SUPFAM" id="SSF50978">
    <property type="entry name" value="WD40 repeat-like"/>
    <property type="match status" value="2"/>
</dbReference>
<comment type="caution">
    <text evidence="5">The sequence shown here is derived from an EMBL/GenBank/DDBJ whole genome shotgun (WGS) entry which is preliminary data.</text>
</comment>
<feature type="repeat" description="WD" evidence="3">
    <location>
        <begin position="687"/>
        <end position="728"/>
    </location>
</feature>
<organism evidence="5 6">
    <name type="scientific">Mycena chlorophos</name>
    <name type="common">Agaric fungus</name>
    <name type="synonym">Agaricus chlorophos</name>
    <dbReference type="NCBI Taxonomy" id="658473"/>
    <lineage>
        <taxon>Eukaryota</taxon>
        <taxon>Fungi</taxon>
        <taxon>Dikarya</taxon>
        <taxon>Basidiomycota</taxon>
        <taxon>Agaricomycotina</taxon>
        <taxon>Agaricomycetes</taxon>
        <taxon>Agaricomycetidae</taxon>
        <taxon>Agaricales</taxon>
        <taxon>Marasmiineae</taxon>
        <taxon>Mycenaceae</taxon>
        <taxon>Mycena</taxon>
    </lineage>
</organism>
<dbReference type="GO" id="GO:1990234">
    <property type="term" value="C:transferase complex"/>
    <property type="evidence" value="ECO:0007669"/>
    <property type="project" value="UniProtKB-ARBA"/>
</dbReference>
<dbReference type="EMBL" id="JACAZE010000003">
    <property type="protein sequence ID" value="KAF7319205.1"/>
    <property type="molecule type" value="Genomic_DNA"/>
</dbReference>
<dbReference type="CDD" id="cd00009">
    <property type="entry name" value="AAA"/>
    <property type="match status" value="1"/>
</dbReference>
<feature type="repeat" description="WD" evidence="3">
    <location>
        <begin position="1078"/>
        <end position="1114"/>
    </location>
</feature>
<reference evidence="5" key="1">
    <citation type="submission" date="2020-05" db="EMBL/GenBank/DDBJ databases">
        <title>Mycena genomes resolve the evolution of fungal bioluminescence.</title>
        <authorList>
            <person name="Tsai I.J."/>
        </authorList>
    </citation>
    <scope>NUCLEOTIDE SEQUENCE</scope>
    <source>
        <strain evidence="5">110903Hualien_Pintung</strain>
    </source>
</reference>
<dbReference type="InterPro" id="IPR003593">
    <property type="entry name" value="AAA+_ATPase"/>
</dbReference>
<dbReference type="SMART" id="SM00320">
    <property type="entry name" value="WD40"/>
    <property type="match status" value="14"/>
</dbReference>
<feature type="repeat" description="WD" evidence="3">
    <location>
        <begin position="817"/>
        <end position="858"/>
    </location>
</feature>
<dbReference type="SMART" id="SM00382">
    <property type="entry name" value="AAA"/>
    <property type="match status" value="1"/>
</dbReference>
<feature type="repeat" description="WD" evidence="3">
    <location>
        <begin position="773"/>
        <end position="806"/>
    </location>
</feature>
<name>A0A8H6THV5_MYCCL</name>
<feature type="repeat" description="WD" evidence="3">
    <location>
        <begin position="1031"/>
        <end position="1065"/>
    </location>
</feature>
<feature type="repeat" description="WD" evidence="3">
    <location>
        <begin position="861"/>
        <end position="902"/>
    </location>
</feature>
<dbReference type="PROSITE" id="PS00678">
    <property type="entry name" value="WD_REPEATS_1"/>
    <property type="match status" value="8"/>
</dbReference>
<feature type="repeat" description="WD" evidence="3">
    <location>
        <begin position="1163"/>
        <end position="1204"/>
    </location>
</feature>
<proteinExistence type="predicted"/>
<feature type="repeat" description="WD" evidence="3">
    <location>
        <begin position="989"/>
        <end position="1030"/>
    </location>
</feature>
<dbReference type="PROSITE" id="PS50294">
    <property type="entry name" value="WD_REPEATS_REGION"/>
    <property type="match status" value="13"/>
</dbReference>
<evidence type="ECO:0000256" key="1">
    <source>
        <dbReference type="ARBA" id="ARBA00022574"/>
    </source>
</evidence>
<dbReference type="InterPro" id="IPR001680">
    <property type="entry name" value="WD40_rpt"/>
</dbReference>
<dbReference type="InterPro" id="IPR019775">
    <property type="entry name" value="WD40_repeat_CS"/>
</dbReference>
<dbReference type="InterPro" id="IPR056884">
    <property type="entry name" value="NPHP3-like_N"/>
</dbReference>
<evidence type="ECO:0000313" key="6">
    <source>
        <dbReference type="Proteomes" id="UP000613580"/>
    </source>
</evidence>
<keyword evidence="1 3" id="KW-0853">WD repeat</keyword>
<sequence length="1317" mass="141210">MGGSKLVPLARTTGQIYAGLVNKLDAGSTMIRMARQTVEAALFLRASLQSADGTGFDAAKMEEVVQALVVIKTAIDAGVDRDDLLVSASNTSLLRVSASSLFPDNSGCLPGTRHDLLCELTNWLFAAAQTPSQNTLCLYGASGTGKSTVALSIARMVNGLGRLGAAIFIRRDDAASSGARTVVHSVADQLSRFVPVPARGVPGVPLRAEFRRLVLEPLAQAQWTIPGPIILVLDGIDDGADPQASESLLSFVMEDLALLPAAVRVLVTCTQPLKSQHILSRSMPSEPESRRDISTYLRFSLAATRRTKGITNAAWPSDVTLRLLADYAPSFIWAVTATRFVHGSYDPKKRLAFLLAPANKTEQSLAALYRAVLMQSIDWKDPVTAADARRVLSVLGLAQAPLSEMEFDALLGLDDGRASSVLRVLAAIVDWAPGSTARLTHTSIADFLLSPGNRDAEPWRVDSAIGHQLLATSCLRVLNSQLRFNMCEIESSNVDSSDVRLAEQHFSAELLYATRFWGHHLSGAAACDAINEELEAFFSRGALFWLEALSVLGNVGLAAGAVRVALIYAQAHINSLVPLLSDAQRFLSAFSSVIAQNPAHLYISALPFAPKQSLFKQAYRRAFPRLLQYSSPLTEHWPVLQSVLRTHTRGVTSVVFSPDGKHIASGSWDNTIHIIEASSGVLIFEPLIGHANGVTGLAYSADGRRLVSASADRTLRLWDAEKGTPLREPMKGHTESITSVGLSPSGRRIVSGSYDRTVRVWDAETGILVAGPLEGHAGPVHAVSISSDSRRVVSASTDKTCRVWNLGTSAVSPGVIFKMHEHWVNAVAFSPDGRLVLSASNDNVWYIWDAESGAVSLGPISGHKQSSIANVAFSTDGKRVLTGSSDGSLRIWSAENGDLIGLPLEGHTGVVSSVGFSADGRRVISGSDDCSVRVWDIASPQTAPQTPAYYGSITSVQYSPNGKHILASCGDSSIVAFHAISGEVALGPLTGHLGKVTAATYSPDGTHIASASTDESIRIWDFSTGKLGRVLRGHKKAVTALAYAPDGQRIVSGSQDRTIRVWELNPAPSAKPPKQLKLQLHSDWVTCVAFSPSGKHIASASDDQNVFIVDSQTGLVSVGPLKHRNVVTAVAFSPDSRKLVSASRGNTVCLWDCASGALLLGPLEGHGDWVNSVAFSSDGRLIASGSDDRTVRVWDAKTGQLVAGPFIGHSGWVRSVGFSPDGKKVVSGGEDGTIRVWTLELDGGEKSGQMAWGSKPQIRDRWVLNAASERVFRLPAWMKEDVCYPWNEMVIRPEGVERLGMDQFVWGVEWAKCWKPM</sequence>
<dbReference type="Gene3D" id="2.130.10.10">
    <property type="entry name" value="YVTN repeat-like/Quinoprotein amine dehydrogenase"/>
    <property type="match status" value="6"/>
</dbReference>
<keyword evidence="2" id="KW-0677">Repeat</keyword>
<dbReference type="InterPro" id="IPR027417">
    <property type="entry name" value="P-loop_NTPase"/>
</dbReference>
<feature type="repeat" description="WD" evidence="3">
    <location>
        <begin position="904"/>
        <end position="945"/>
    </location>
</feature>
<feature type="repeat" description="WD" evidence="3">
    <location>
        <begin position="730"/>
        <end position="771"/>
    </location>
</feature>
<dbReference type="Pfam" id="PF00400">
    <property type="entry name" value="WD40"/>
    <property type="match status" value="14"/>
</dbReference>
<dbReference type="InterPro" id="IPR020472">
    <property type="entry name" value="WD40_PAC1"/>
</dbReference>
<dbReference type="Proteomes" id="UP000613580">
    <property type="component" value="Unassembled WGS sequence"/>
</dbReference>
<evidence type="ECO:0000256" key="2">
    <source>
        <dbReference type="ARBA" id="ARBA00022737"/>
    </source>
</evidence>
<dbReference type="PROSITE" id="PS50082">
    <property type="entry name" value="WD_REPEATS_2"/>
    <property type="match status" value="13"/>
</dbReference>
<dbReference type="PANTHER" id="PTHR22847:SF637">
    <property type="entry name" value="WD REPEAT DOMAIN 5B"/>
    <property type="match status" value="1"/>
</dbReference>
<evidence type="ECO:0000313" key="5">
    <source>
        <dbReference type="EMBL" id="KAF7319205.1"/>
    </source>
</evidence>
<gene>
    <name evidence="5" type="ORF">HMN09_00257200</name>
</gene>
<dbReference type="Gene3D" id="3.40.50.300">
    <property type="entry name" value="P-loop containing nucleotide triphosphate hydrolases"/>
    <property type="match status" value="1"/>
</dbReference>
<accession>A0A8H6THV5</accession>
<keyword evidence="6" id="KW-1185">Reference proteome</keyword>
<evidence type="ECO:0000256" key="3">
    <source>
        <dbReference type="PROSITE-ProRule" id="PRU00221"/>
    </source>
</evidence>
<feature type="repeat" description="WD" evidence="3">
    <location>
        <begin position="1206"/>
        <end position="1240"/>
    </location>
</feature>
<dbReference type="CDD" id="cd00200">
    <property type="entry name" value="WD40"/>
    <property type="match status" value="2"/>
</dbReference>
<dbReference type="OrthoDB" id="163438at2759"/>
<dbReference type="InterPro" id="IPR036322">
    <property type="entry name" value="WD40_repeat_dom_sf"/>
</dbReference>